<dbReference type="Proteomes" id="UP000247702">
    <property type="component" value="Unassembled WGS sequence"/>
</dbReference>
<accession>A0A2Z6RZP9</accession>
<protein>
    <submittedName>
        <fullName evidence="1">Uncharacterized protein</fullName>
    </submittedName>
</protein>
<comment type="caution">
    <text evidence="1">The sequence shown here is derived from an EMBL/GenBank/DDBJ whole genome shotgun (WGS) entry which is preliminary data.</text>
</comment>
<keyword evidence="2" id="KW-1185">Reference proteome</keyword>
<evidence type="ECO:0000313" key="1">
    <source>
        <dbReference type="EMBL" id="GBC07761.1"/>
    </source>
</evidence>
<gene>
    <name evidence="1" type="ORF">RclHR1_07680015</name>
</gene>
<proteinExistence type="predicted"/>
<sequence>MDNINENGYREHVKYNSDGTVNVPFGRTVEWYINSVPMLKVCRLKHQSRQKTSQLVKEGLIEVKHTTDAIDFLEWKTKHGDIRSTNRIDNIIILTPEGEELLKKIRLGLIKDKNVYTVLVMGTIVRECVMV</sequence>
<reference evidence="1 2" key="1">
    <citation type="submission" date="2017-11" db="EMBL/GenBank/DDBJ databases">
        <title>The genome of Rhizophagus clarus HR1 reveals common genetic basis of auxotrophy among arbuscular mycorrhizal fungi.</title>
        <authorList>
            <person name="Kobayashi Y."/>
        </authorList>
    </citation>
    <scope>NUCLEOTIDE SEQUENCE [LARGE SCALE GENOMIC DNA]</scope>
    <source>
        <strain evidence="1 2">HR1</strain>
    </source>
</reference>
<dbReference type="EMBL" id="BEXD01004168">
    <property type="protein sequence ID" value="GBC07761.1"/>
    <property type="molecule type" value="Genomic_DNA"/>
</dbReference>
<dbReference type="AlphaFoldDB" id="A0A2Z6RZP9"/>
<name>A0A2Z6RZP9_9GLOM</name>
<organism evidence="1 2">
    <name type="scientific">Rhizophagus clarus</name>
    <dbReference type="NCBI Taxonomy" id="94130"/>
    <lineage>
        <taxon>Eukaryota</taxon>
        <taxon>Fungi</taxon>
        <taxon>Fungi incertae sedis</taxon>
        <taxon>Mucoromycota</taxon>
        <taxon>Glomeromycotina</taxon>
        <taxon>Glomeromycetes</taxon>
        <taxon>Glomerales</taxon>
        <taxon>Glomeraceae</taxon>
        <taxon>Rhizophagus</taxon>
    </lineage>
</organism>
<evidence type="ECO:0000313" key="2">
    <source>
        <dbReference type="Proteomes" id="UP000247702"/>
    </source>
</evidence>